<accession>A0A8H3D323</accession>
<reference evidence="9" key="1">
    <citation type="submission" date="2021-01" db="EMBL/GenBank/DDBJ databases">
        <authorList>
            <person name="Kaushik A."/>
        </authorList>
    </citation>
    <scope>NUCLEOTIDE SEQUENCE</scope>
    <source>
        <strain evidence="9">AG6-10EEA</strain>
    </source>
</reference>
<dbReference type="FunFam" id="1.20.1250.20:FF:000057">
    <property type="entry name" value="MFS general substrate transporter"/>
    <property type="match status" value="1"/>
</dbReference>
<dbReference type="InterPro" id="IPR012901">
    <property type="entry name" value="CARME"/>
</dbReference>
<dbReference type="GO" id="GO:0016020">
    <property type="term" value="C:membrane"/>
    <property type="evidence" value="ECO:0007669"/>
    <property type="project" value="UniProtKB-SubCell"/>
</dbReference>
<dbReference type="SUPFAM" id="SSF103473">
    <property type="entry name" value="MFS general substrate transporter"/>
    <property type="match status" value="1"/>
</dbReference>
<dbReference type="GO" id="GO:0022857">
    <property type="term" value="F:transmembrane transporter activity"/>
    <property type="evidence" value="ECO:0007669"/>
    <property type="project" value="InterPro"/>
</dbReference>
<dbReference type="AlphaFoldDB" id="A0A8H3D323"/>
<keyword evidence="5 7" id="KW-0472">Membrane</keyword>
<evidence type="ECO:0000259" key="8">
    <source>
        <dbReference type="PROSITE" id="PS50850"/>
    </source>
</evidence>
<dbReference type="Gene3D" id="1.20.1250.20">
    <property type="entry name" value="MFS general substrate transporter like domains"/>
    <property type="match status" value="2"/>
</dbReference>
<proteinExistence type="predicted"/>
<feature type="transmembrane region" description="Helical" evidence="7">
    <location>
        <begin position="152"/>
        <end position="173"/>
    </location>
</feature>
<feature type="domain" description="Major facilitator superfamily (MFS) profile" evidence="8">
    <location>
        <begin position="56"/>
        <end position="469"/>
    </location>
</feature>
<dbReference type="SMART" id="SM01296">
    <property type="entry name" value="N2227"/>
    <property type="match status" value="1"/>
</dbReference>
<dbReference type="SUPFAM" id="SSF53335">
    <property type="entry name" value="S-adenosyl-L-methionine-dependent methyltransferases"/>
    <property type="match status" value="1"/>
</dbReference>
<dbReference type="PANTHER" id="PTHR43791">
    <property type="entry name" value="PERMEASE-RELATED"/>
    <property type="match status" value="1"/>
</dbReference>
<feature type="transmembrane region" description="Helical" evidence="7">
    <location>
        <begin position="123"/>
        <end position="146"/>
    </location>
</feature>
<feature type="transmembrane region" description="Helical" evidence="7">
    <location>
        <begin position="93"/>
        <end position="111"/>
    </location>
</feature>
<feature type="transmembrane region" description="Helical" evidence="7">
    <location>
        <begin position="324"/>
        <end position="343"/>
    </location>
</feature>
<evidence type="ECO:0000256" key="5">
    <source>
        <dbReference type="ARBA" id="ARBA00023136"/>
    </source>
</evidence>
<evidence type="ECO:0000256" key="4">
    <source>
        <dbReference type="ARBA" id="ARBA00022989"/>
    </source>
</evidence>
<evidence type="ECO:0000256" key="2">
    <source>
        <dbReference type="ARBA" id="ARBA00022448"/>
    </source>
</evidence>
<dbReference type="InterPro" id="IPR036259">
    <property type="entry name" value="MFS_trans_sf"/>
</dbReference>
<feature type="transmembrane region" description="Helical" evidence="7">
    <location>
        <begin position="292"/>
        <end position="312"/>
    </location>
</feature>
<dbReference type="Gene3D" id="3.40.50.150">
    <property type="entry name" value="Vaccinia Virus protein VP39"/>
    <property type="match status" value="1"/>
</dbReference>
<dbReference type="InterPro" id="IPR029063">
    <property type="entry name" value="SAM-dependent_MTases_sf"/>
</dbReference>
<keyword evidence="4 7" id="KW-1133">Transmembrane helix</keyword>
<feature type="compositionally biased region" description="Basic residues" evidence="6">
    <location>
        <begin position="643"/>
        <end position="653"/>
    </location>
</feature>
<keyword evidence="3 7" id="KW-0812">Transmembrane</keyword>
<organism evidence="9 10">
    <name type="scientific">Rhizoctonia solani</name>
    <dbReference type="NCBI Taxonomy" id="456999"/>
    <lineage>
        <taxon>Eukaryota</taxon>
        <taxon>Fungi</taxon>
        <taxon>Dikarya</taxon>
        <taxon>Basidiomycota</taxon>
        <taxon>Agaricomycotina</taxon>
        <taxon>Agaricomycetes</taxon>
        <taxon>Cantharellales</taxon>
        <taxon>Ceratobasidiaceae</taxon>
        <taxon>Rhizoctonia</taxon>
    </lineage>
</organism>
<evidence type="ECO:0000256" key="7">
    <source>
        <dbReference type="SAM" id="Phobius"/>
    </source>
</evidence>
<comment type="subcellular location">
    <subcellularLocation>
        <location evidence="1">Membrane</location>
        <topology evidence="1">Multi-pass membrane protein</topology>
    </subcellularLocation>
</comment>
<feature type="transmembrane region" description="Helical" evidence="7">
    <location>
        <begin position="185"/>
        <end position="207"/>
    </location>
</feature>
<dbReference type="InterPro" id="IPR020846">
    <property type="entry name" value="MFS_dom"/>
</dbReference>
<name>A0A8H3D323_9AGAM</name>
<evidence type="ECO:0000313" key="9">
    <source>
        <dbReference type="EMBL" id="CAE6510390.1"/>
    </source>
</evidence>
<feature type="transmembrane region" description="Helical" evidence="7">
    <location>
        <begin position="219"/>
        <end position="239"/>
    </location>
</feature>
<keyword evidence="2" id="KW-0813">Transport</keyword>
<evidence type="ECO:0000256" key="1">
    <source>
        <dbReference type="ARBA" id="ARBA00004141"/>
    </source>
</evidence>
<feature type="transmembrane region" description="Helical" evidence="7">
    <location>
        <begin position="446"/>
        <end position="464"/>
    </location>
</feature>
<dbReference type="EMBL" id="CAJMXA010003672">
    <property type="protein sequence ID" value="CAE6510390.1"/>
    <property type="molecule type" value="Genomic_DNA"/>
</dbReference>
<gene>
    <name evidence="9" type="ORF">RDB_LOCUS126660</name>
</gene>
<dbReference type="FunFam" id="1.20.1250.20:FF:000013">
    <property type="entry name" value="MFS general substrate transporter"/>
    <property type="match status" value="1"/>
</dbReference>
<feature type="transmembrane region" description="Helical" evidence="7">
    <location>
        <begin position="355"/>
        <end position="376"/>
    </location>
</feature>
<dbReference type="Proteomes" id="UP000663853">
    <property type="component" value="Unassembled WGS sequence"/>
</dbReference>
<dbReference type="Pfam" id="PF07942">
    <property type="entry name" value="CARME"/>
    <property type="match status" value="1"/>
</dbReference>
<protein>
    <recommendedName>
        <fullName evidence="8">Major facilitator superfamily (MFS) profile domain-containing protein</fullName>
    </recommendedName>
</protein>
<comment type="caution">
    <text evidence="9">The sequence shown here is derived from an EMBL/GenBank/DDBJ whole genome shotgun (WGS) entry which is preliminary data.</text>
</comment>
<feature type="transmembrane region" description="Helical" evidence="7">
    <location>
        <begin position="382"/>
        <end position="402"/>
    </location>
</feature>
<sequence>MTEVTKKLDGEVRHVEDNGIPNSPFKEPSLDFDAEFGGSEERKRLEKKLVRKIDARMSIMVIIYILNSIDRNNAAAARLRGFEEDLGLRGQEFATILSIFYVGYILMQVPSNMFLNYIGKPSLYLPACMILWGGISCLTGITHSFIPALLTRFFLGFVEAAFFPGALFILSKWYKREELGLRTAILYCGSLSSNAFGGLLAAGILNGMEGKLGHAAWRWLFYLEGAITIAVAILAIFILPDFPNTSNRWLSPMEQRLAELRMVEDAGGEADHDSSTEGPFYGFILTVKDWKVWWLAVALAAQVVGLSFNSYFPTLTSTLGYNRTISLLLCAPPWGFASIVSFICSRHADKTGERFYHIAGSYLVGIIGFIIAEVTMNVAARYLALFLMAQSYAGFIIFWAWCSNSLPRPPSKRAVALALINSFSQLGNVSGSYVWPTKWGNTYRNSYGICTACFGLTIIMCFMFRQYLIHLNRRLDRGEEVDGIRDRRDAIEDAAERKGFRVHGSTTTMSSKQTDAELEAAALNRVLEAFRNYRQYSLSANQRRRQDYLKLPEAERALLDLVGWKQKVVHIDAAIERNAEFLLKIIDDPMIFQGMDLEGGHGHGSDDHDHDHGEHTHEPGHSHDHDHGGAAGGHEHEHEHGHGHSGHTRRKRSPQMDFDMDKVRSTLKQFVRDWGVEGKVERDTCYGPMLDALCEYFHDVPVEERGNFRVLVPGAGLGRLAWDLELDYALGFTCQGNEFSHYMLLASYFILNRTQAKFEHTIHPFVHSISNTVSARSLLRAVQVPDVLPSDLPPGSNFSLVAGDFEEIYGVDPDPEADPSAELEPHAGEWDAVLTCFFIDTAKNIISYLKTIHKILAPGGVWINLGPLLWHWENNNTNDMSIELDLEEVKELARKIGFEIYNERTIPTTYTGNSESMLGYVYQTSFWTATKIPTQQQS</sequence>
<evidence type="ECO:0000313" key="10">
    <source>
        <dbReference type="Proteomes" id="UP000663853"/>
    </source>
</evidence>
<dbReference type="PROSITE" id="PS50850">
    <property type="entry name" value="MFS"/>
    <property type="match status" value="1"/>
</dbReference>
<dbReference type="Pfam" id="PF07690">
    <property type="entry name" value="MFS_1"/>
    <property type="match status" value="1"/>
</dbReference>
<feature type="compositionally biased region" description="Basic and acidic residues" evidence="6">
    <location>
        <begin position="598"/>
        <end position="642"/>
    </location>
</feature>
<dbReference type="PANTHER" id="PTHR43791:SF6">
    <property type="entry name" value="TRANSPORTER, PUTATIVE (AFU_ORTHOLOGUE AFUA_1G16690)-RELATED"/>
    <property type="match status" value="1"/>
</dbReference>
<evidence type="ECO:0000256" key="3">
    <source>
        <dbReference type="ARBA" id="ARBA00022692"/>
    </source>
</evidence>
<dbReference type="GO" id="GO:0008757">
    <property type="term" value="F:S-adenosylmethionine-dependent methyltransferase activity"/>
    <property type="evidence" value="ECO:0007669"/>
    <property type="project" value="InterPro"/>
</dbReference>
<dbReference type="InterPro" id="IPR011701">
    <property type="entry name" value="MFS"/>
</dbReference>
<feature type="region of interest" description="Disordered" evidence="6">
    <location>
        <begin position="596"/>
        <end position="655"/>
    </location>
</feature>
<evidence type="ECO:0000256" key="6">
    <source>
        <dbReference type="SAM" id="MobiDB-lite"/>
    </source>
</evidence>